<dbReference type="EMBL" id="JBEDUW010000001">
    <property type="protein sequence ID" value="KAK9948371.1"/>
    <property type="molecule type" value="Genomic_DNA"/>
</dbReference>
<accession>A0AAW1YIH4</accession>
<dbReference type="CDD" id="cd01837">
    <property type="entry name" value="SGNH_plant_lipase_like"/>
    <property type="match status" value="1"/>
</dbReference>
<evidence type="ECO:0000313" key="2">
    <source>
        <dbReference type="EMBL" id="KAK9948371.1"/>
    </source>
</evidence>
<sequence length="234" mass="25786">MIVPAYLDPNVQIQDLLTGVSFASGGAGYDPLTTQMVSAISLSDQLDLFKEYISKIEAAVGQERTATCRKAYTDFLINSASNFFQELYGQGARRIGVLSVPAIGCVPAQRTLGGGIERECSEIINQGARLFNSKLSSQIDSLNTKLPNARLVYVDIYNTLLSLIQNPSKYGFQVANKGCCGTGNIEVLFLCNRYSPGTCNDPSKYIFWDSYHPTEKAYKILISRVLGNQIFKFF</sequence>
<dbReference type="GO" id="GO:0016788">
    <property type="term" value="F:hydrolase activity, acting on ester bonds"/>
    <property type="evidence" value="ECO:0007669"/>
    <property type="project" value="InterPro"/>
</dbReference>
<proteinExistence type="inferred from homology"/>
<dbReference type="InterPro" id="IPR001087">
    <property type="entry name" value="GDSL"/>
</dbReference>
<comment type="caution">
    <text evidence="2">The sequence shown here is derived from an EMBL/GenBank/DDBJ whole genome shotgun (WGS) entry which is preliminary data.</text>
</comment>
<evidence type="ECO:0008006" key="4">
    <source>
        <dbReference type="Google" id="ProtNLM"/>
    </source>
</evidence>
<dbReference type="Gene3D" id="3.40.50.1110">
    <property type="entry name" value="SGNH hydrolase"/>
    <property type="match status" value="1"/>
</dbReference>
<keyword evidence="3" id="KW-1185">Reference proteome</keyword>
<dbReference type="PANTHER" id="PTHR45642:SF95">
    <property type="entry name" value="GDSL-LIKE LIPASE_ACYLHYDROLASE FAMILY PROTEIN, EXPRESSED"/>
    <property type="match status" value="1"/>
</dbReference>
<evidence type="ECO:0000256" key="1">
    <source>
        <dbReference type="ARBA" id="ARBA00008668"/>
    </source>
</evidence>
<protein>
    <recommendedName>
        <fullName evidence="4">GDSL esterase/lipase EXL3</fullName>
    </recommendedName>
</protein>
<dbReference type="AlphaFoldDB" id="A0AAW1YIH4"/>
<comment type="similarity">
    <text evidence="1">Belongs to the 'GDSL' lipolytic enzyme family.</text>
</comment>
<dbReference type="GO" id="GO:0005576">
    <property type="term" value="C:extracellular region"/>
    <property type="evidence" value="ECO:0007669"/>
    <property type="project" value="TreeGrafter"/>
</dbReference>
<name>A0AAW1YIH4_RUBAR</name>
<dbReference type="PANTHER" id="PTHR45642">
    <property type="entry name" value="GDSL ESTERASE/LIPASE EXL3"/>
    <property type="match status" value="1"/>
</dbReference>
<reference evidence="2 3" key="1">
    <citation type="journal article" date="2023" name="G3 (Bethesda)">
        <title>A chromosome-length genome assembly and annotation of blackberry (Rubus argutus, cv. 'Hillquist').</title>
        <authorList>
            <person name="Bruna T."/>
            <person name="Aryal R."/>
            <person name="Dudchenko O."/>
            <person name="Sargent D.J."/>
            <person name="Mead D."/>
            <person name="Buti M."/>
            <person name="Cavallini A."/>
            <person name="Hytonen T."/>
            <person name="Andres J."/>
            <person name="Pham M."/>
            <person name="Weisz D."/>
            <person name="Mascagni F."/>
            <person name="Usai G."/>
            <person name="Natali L."/>
            <person name="Bassil N."/>
            <person name="Fernandez G.E."/>
            <person name="Lomsadze A."/>
            <person name="Armour M."/>
            <person name="Olukolu B."/>
            <person name="Poorten T."/>
            <person name="Britton C."/>
            <person name="Davik J."/>
            <person name="Ashrafi H."/>
            <person name="Aiden E.L."/>
            <person name="Borodovsky M."/>
            <person name="Worthington M."/>
        </authorList>
    </citation>
    <scope>NUCLEOTIDE SEQUENCE [LARGE SCALE GENOMIC DNA]</scope>
    <source>
        <strain evidence="2">PI 553951</strain>
    </source>
</reference>
<dbReference type="Pfam" id="PF00657">
    <property type="entry name" value="Lipase_GDSL"/>
    <property type="match status" value="1"/>
</dbReference>
<dbReference type="InterPro" id="IPR035669">
    <property type="entry name" value="SGNH_plant_lipase-like"/>
</dbReference>
<dbReference type="InterPro" id="IPR036514">
    <property type="entry name" value="SGNH_hydro_sf"/>
</dbReference>
<evidence type="ECO:0000313" key="3">
    <source>
        <dbReference type="Proteomes" id="UP001457282"/>
    </source>
</evidence>
<dbReference type="InterPro" id="IPR050592">
    <property type="entry name" value="GDSL_lipolytic_enzyme"/>
</dbReference>
<dbReference type="Proteomes" id="UP001457282">
    <property type="component" value="Unassembled WGS sequence"/>
</dbReference>
<gene>
    <name evidence="2" type="ORF">M0R45_003951</name>
</gene>
<organism evidence="2 3">
    <name type="scientific">Rubus argutus</name>
    <name type="common">Southern blackberry</name>
    <dbReference type="NCBI Taxonomy" id="59490"/>
    <lineage>
        <taxon>Eukaryota</taxon>
        <taxon>Viridiplantae</taxon>
        <taxon>Streptophyta</taxon>
        <taxon>Embryophyta</taxon>
        <taxon>Tracheophyta</taxon>
        <taxon>Spermatophyta</taxon>
        <taxon>Magnoliopsida</taxon>
        <taxon>eudicotyledons</taxon>
        <taxon>Gunneridae</taxon>
        <taxon>Pentapetalae</taxon>
        <taxon>rosids</taxon>
        <taxon>fabids</taxon>
        <taxon>Rosales</taxon>
        <taxon>Rosaceae</taxon>
        <taxon>Rosoideae</taxon>
        <taxon>Rosoideae incertae sedis</taxon>
        <taxon>Rubus</taxon>
    </lineage>
</organism>